<dbReference type="PROSITE" id="PS00059">
    <property type="entry name" value="ADH_ZINC"/>
    <property type="match status" value="1"/>
</dbReference>
<comment type="caution">
    <text evidence="9">The sequence shown here is derived from an EMBL/GenBank/DDBJ whole genome shotgun (WGS) entry which is preliminary data.</text>
</comment>
<dbReference type="Gene3D" id="3.90.180.10">
    <property type="entry name" value="Medium-chain alcohol dehydrogenases, catalytic domain"/>
    <property type="match status" value="1"/>
</dbReference>
<comment type="cofactor">
    <cofactor evidence="1 6">
        <name>Zn(2+)</name>
        <dbReference type="ChEBI" id="CHEBI:29105"/>
    </cofactor>
</comment>
<evidence type="ECO:0000256" key="3">
    <source>
        <dbReference type="ARBA" id="ARBA00022723"/>
    </source>
</evidence>
<comment type="similarity">
    <text evidence="2 6">Belongs to the zinc-containing alcohol dehydrogenase family.</text>
</comment>
<dbReference type="InterPro" id="IPR013154">
    <property type="entry name" value="ADH-like_N"/>
</dbReference>
<gene>
    <name evidence="9" type="ORF">N7509_011334</name>
</gene>
<evidence type="ECO:0000256" key="4">
    <source>
        <dbReference type="ARBA" id="ARBA00022833"/>
    </source>
</evidence>
<organism evidence="9 10">
    <name type="scientific">Penicillium cosmopolitanum</name>
    <dbReference type="NCBI Taxonomy" id="1131564"/>
    <lineage>
        <taxon>Eukaryota</taxon>
        <taxon>Fungi</taxon>
        <taxon>Dikarya</taxon>
        <taxon>Ascomycota</taxon>
        <taxon>Pezizomycotina</taxon>
        <taxon>Eurotiomycetes</taxon>
        <taxon>Eurotiomycetidae</taxon>
        <taxon>Eurotiales</taxon>
        <taxon>Aspergillaceae</taxon>
        <taxon>Penicillium</taxon>
    </lineage>
</organism>
<feature type="domain" description="Alcohol dehydrogenase-like C-terminal" evidence="7">
    <location>
        <begin position="154"/>
        <end position="282"/>
    </location>
</feature>
<feature type="domain" description="Alcohol dehydrogenase-like N-terminal" evidence="8">
    <location>
        <begin position="3"/>
        <end position="116"/>
    </location>
</feature>
<dbReference type="GO" id="GO:0034079">
    <property type="term" value="P:butanediol biosynthetic process"/>
    <property type="evidence" value="ECO:0007669"/>
    <property type="project" value="TreeGrafter"/>
</dbReference>
<keyword evidence="10" id="KW-1185">Reference proteome</keyword>
<reference evidence="9" key="2">
    <citation type="journal article" date="2023" name="IMA Fungus">
        <title>Comparative genomic study of the Penicillium genus elucidates a diverse pangenome and 15 lateral gene transfer events.</title>
        <authorList>
            <person name="Petersen C."/>
            <person name="Sorensen T."/>
            <person name="Nielsen M.R."/>
            <person name="Sondergaard T.E."/>
            <person name="Sorensen J.L."/>
            <person name="Fitzpatrick D.A."/>
            <person name="Frisvad J.C."/>
            <person name="Nielsen K.L."/>
        </authorList>
    </citation>
    <scope>NUCLEOTIDE SEQUENCE</scope>
    <source>
        <strain evidence="9">IBT 29677</strain>
    </source>
</reference>
<evidence type="ECO:0000259" key="7">
    <source>
        <dbReference type="Pfam" id="PF00107"/>
    </source>
</evidence>
<evidence type="ECO:0000313" key="10">
    <source>
        <dbReference type="Proteomes" id="UP001147747"/>
    </source>
</evidence>
<dbReference type="EMBL" id="JAPZBU010000009">
    <property type="protein sequence ID" value="KAJ5388793.1"/>
    <property type="molecule type" value="Genomic_DNA"/>
</dbReference>
<evidence type="ECO:0000259" key="8">
    <source>
        <dbReference type="Pfam" id="PF08240"/>
    </source>
</evidence>
<evidence type="ECO:0000256" key="5">
    <source>
        <dbReference type="ARBA" id="ARBA00023002"/>
    </source>
</evidence>
<dbReference type="InterPro" id="IPR036291">
    <property type="entry name" value="NAD(P)-bd_dom_sf"/>
</dbReference>
<evidence type="ECO:0000256" key="6">
    <source>
        <dbReference type="RuleBase" id="RU361277"/>
    </source>
</evidence>
<dbReference type="SUPFAM" id="SSF50129">
    <property type="entry name" value="GroES-like"/>
    <property type="match status" value="1"/>
</dbReference>
<dbReference type="PANTHER" id="PTHR43161">
    <property type="entry name" value="SORBITOL DEHYDROGENASE"/>
    <property type="match status" value="1"/>
</dbReference>
<keyword evidence="3 6" id="KW-0479">Metal-binding</keyword>
<keyword evidence="5" id="KW-0560">Oxidoreductase</keyword>
<dbReference type="Pfam" id="PF00107">
    <property type="entry name" value="ADH_zinc_N"/>
    <property type="match status" value="1"/>
</dbReference>
<dbReference type="InterPro" id="IPR011032">
    <property type="entry name" value="GroES-like_sf"/>
</dbReference>
<proteinExistence type="inferred from homology"/>
<dbReference type="GeneID" id="81374951"/>
<dbReference type="Proteomes" id="UP001147747">
    <property type="component" value="Unassembled WGS sequence"/>
</dbReference>
<sequence length="345" mass="37137">MRPAYVGICGSDLHEYTSGPILIPETPHKITGCTQPATLGHEFGGIIEEVGEDVKNVSPGQRAVVRPTIFDGTCAACKEGNYHCCENIGFIGLSGYGGGMAKKIVAPAGHFYALPDTISLEAASLIEPLAVSWHAVKFSPFKENDNVLIVGGGPIGLGIVQVLKLQGAGQIMVAEPMDNRKKFCTEYGATATLDPSEVDVTKRVRELTGGVGADVVFDTAGVEKALLGAIAAVRVQGTIVNLAVWEGNPSLPVNDFMYKEVRYMGAALYDEQSFLDVMQALSTGKYCLDAMMVYLDYSDQLLAGHLRPEKMITSRVSLRDVVDKGFQALLDHRDEHCKIIVDVQE</sequence>
<dbReference type="CDD" id="cd08233">
    <property type="entry name" value="butanediol_DH_like"/>
    <property type="match status" value="1"/>
</dbReference>
<dbReference type="Gene3D" id="3.40.50.720">
    <property type="entry name" value="NAD(P)-binding Rossmann-like Domain"/>
    <property type="match status" value="1"/>
</dbReference>
<dbReference type="OrthoDB" id="3941538at2759"/>
<reference evidence="9" key="1">
    <citation type="submission" date="2022-12" db="EMBL/GenBank/DDBJ databases">
        <authorList>
            <person name="Petersen C."/>
        </authorList>
    </citation>
    <scope>NUCLEOTIDE SEQUENCE</scope>
    <source>
        <strain evidence="9">IBT 29677</strain>
    </source>
</reference>
<accession>A0A9W9VT07</accession>
<evidence type="ECO:0000313" key="9">
    <source>
        <dbReference type="EMBL" id="KAJ5388793.1"/>
    </source>
</evidence>
<dbReference type="RefSeq" id="XP_056486591.1">
    <property type="nucleotide sequence ID" value="XM_056635971.1"/>
</dbReference>
<name>A0A9W9VT07_9EURO</name>
<evidence type="ECO:0000256" key="2">
    <source>
        <dbReference type="ARBA" id="ARBA00008072"/>
    </source>
</evidence>
<evidence type="ECO:0008006" key="11">
    <source>
        <dbReference type="Google" id="ProtNLM"/>
    </source>
</evidence>
<dbReference type="PANTHER" id="PTHR43161:SF23">
    <property type="entry name" value="(R,R)-BUTANEDIOL DEHYDROGENASE-RELATED"/>
    <property type="match status" value="1"/>
</dbReference>
<dbReference type="GO" id="GO:0000721">
    <property type="term" value="F:(R,R)-butanediol dehydrogenase activity"/>
    <property type="evidence" value="ECO:0007669"/>
    <property type="project" value="TreeGrafter"/>
</dbReference>
<dbReference type="AlphaFoldDB" id="A0A9W9VT07"/>
<dbReference type="SUPFAM" id="SSF51735">
    <property type="entry name" value="NAD(P)-binding Rossmann-fold domains"/>
    <property type="match status" value="1"/>
</dbReference>
<protein>
    <recommendedName>
        <fullName evidence="11">Enoyl reductase (ER) domain-containing protein</fullName>
    </recommendedName>
</protein>
<dbReference type="InterPro" id="IPR013149">
    <property type="entry name" value="ADH-like_C"/>
</dbReference>
<dbReference type="InterPro" id="IPR002328">
    <property type="entry name" value="ADH_Zn_CS"/>
</dbReference>
<dbReference type="GO" id="GO:0005737">
    <property type="term" value="C:cytoplasm"/>
    <property type="evidence" value="ECO:0007669"/>
    <property type="project" value="TreeGrafter"/>
</dbReference>
<keyword evidence="4 6" id="KW-0862">Zinc</keyword>
<dbReference type="GO" id="GO:0008270">
    <property type="term" value="F:zinc ion binding"/>
    <property type="evidence" value="ECO:0007669"/>
    <property type="project" value="InterPro"/>
</dbReference>
<dbReference type="Pfam" id="PF08240">
    <property type="entry name" value="ADH_N"/>
    <property type="match status" value="1"/>
</dbReference>
<evidence type="ECO:0000256" key="1">
    <source>
        <dbReference type="ARBA" id="ARBA00001947"/>
    </source>
</evidence>